<keyword evidence="3" id="KW-1185">Reference proteome</keyword>
<organism evidence="2 3">
    <name type="scientific">Tetracentron sinense</name>
    <name type="common">Spur-leaf</name>
    <dbReference type="NCBI Taxonomy" id="13715"/>
    <lineage>
        <taxon>Eukaryota</taxon>
        <taxon>Viridiplantae</taxon>
        <taxon>Streptophyta</taxon>
        <taxon>Embryophyta</taxon>
        <taxon>Tracheophyta</taxon>
        <taxon>Spermatophyta</taxon>
        <taxon>Magnoliopsida</taxon>
        <taxon>Trochodendrales</taxon>
        <taxon>Trochodendraceae</taxon>
        <taxon>Tetracentron</taxon>
    </lineage>
</organism>
<reference evidence="2 3" key="1">
    <citation type="submission" date="2020-04" db="EMBL/GenBank/DDBJ databases">
        <title>Plant Genome Project.</title>
        <authorList>
            <person name="Zhang R.-G."/>
        </authorList>
    </citation>
    <scope>NUCLEOTIDE SEQUENCE [LARGE SCALE GENOMIC DNA]</scope>
    <source>
        <strain evidence="2">YNK0</strain>
        <tissue evidence="2">Leaf</tissue>
    </source>
</reference>
<dbReference type="Proteomes" id="UP000655225">
    <property type="component" value="Unassembled WGS sequence"/>
</dbReference>
<sequence length="287" mass="30364">MEKNKNRADLLAAGRKKLQQFKKKKESKGSSSHEKSSHKTSNSENEVHADLAPDALKSMASPKADEGETASPLGADAGSVHSSESHSMVNLAAPDTEMSALDPLVPPIAAESSRGDILPDSDAQLAPGDSGEGDAVSVLGADSEHVIDSSVPMLLGVVDDGESIQTIHDEVGHVNYSETSAMTMVVEPEFEHDNAAVEDADCSGSKQCDGSTNESHGFLQDGDSLEVGLVNAELERDEGLVLSEHVESAENFQGATPEGRGTKEAIHEANESVRWMVFLYLLGQSTR</sequence>
<evidence type="ECO:0000313" key="3">
    <source>
        <dbReference type="Proteomes" id="UP000655225"/>
    </source>
</evidence>
<evidence type="ECO:0000256" key="1">
    <source>
        <dbReference type="SAM" id="MobiDB-lite"/>
    </source>
</evidence>
<dbReference type="AlphaFoldDB" id="A0A835CXI5"/>
<feature type="compositionally biased region" description="Basic and acidic residues" evidence="1">
    <location>
        <begin position="27"/>
        <end position="37"/>
    </location>
</feature>
<evidence type="ECO:0000313" key="2">
    <source>
        <dbReference type="EMBL" id="KAF8369376.1"/>
    </source>
</evidence>
<protein>
    <submittedName>
        <fullName evidence="2">Uncharacterized protein</fullName>
    </submittedName>
</protein>
<accession>A0A835CXI5</accession>
<feature type="compositionally biased region" description="Basic residues" evidence="1">
    <location>
        <begin position="14"/>
        <end position="26"/>
    </location>
</feature>
<proteinExistence type="predicted"/>
<name>A0A835CXI5_TETSI</name>
<feature type="region of interest" description="Disordered" evidence="1">
    <location>
        <begin position="1"/>
        <end position="133"/>
    </location>
</feature>
<dbReference type="EMBL" id="JABCRI010000819">
    <property type="protein sequence ID" value="KAF8369376.1"/>
    <property type="molecule type" value="Genomic_DNA"/>
</dbReference>
<comment type="caution">
    <text evidence="2">The sequence shown here is derived from an EMBL/GenBank/DDBJ whole genome shotgun (WGS) entry which is preliminary data.</text>
</comment>
<gene>
    <name evidence="2" type="ORF">HHK36_032616</name>
</gene>